<dbReference type="SUPFAM" id="SSF57667">
    <property type="entry name" value="beta-beta-alpha zinc fingers"/>
    <property type="match status" value="3"/>
</dbReference>
<dbReference type="AlphaFoldDB" id="T1KBX3"/>
<accession>T1KBX3</accession>
<proteinExistence type="predicted"/>
<dbReference type="Pfam" id="PF00096">
    <property type="entry name" value="zf-C2H2"/>
    <property type="match status" value="3"/>
</dbReference>
<dbReference type="PROSITE" id="PS00028">
    <property type="entry name" value="ZINC_FINGER_C2H2_1"/>
    <property type="match status" value="4"/>
</dbReference>
<feature type="region of interest" description="Disordered" evidence="10">
    <location>
        <begin position="498"/>
        <end position="560"/>
    </location>
</feature>
<evidence type="ECO:0000259" key="11">
    <source>
        <dbReference type="PROSITE" id="PS50157"/>
    </source>
</evidence>
<evidence type="ECO:0000256" key="6">
    <source>
        <dbReference type="ARBA" id="ARBA00023015"/>
    </source>
</evidence>
<feature type="compositionally biased region" description="Polar residues" evidence="10">
    <location>
        <begin position="346"/>
        <end position="357"/>
    </location>
</feature>
<protein>
    <recommendedName>
        <fullName evidence="11">C2H2-type domain-containing protein</fullName>
    </recommendedName>
</protein>
<feature type="compositionally biased region" description="Low complexity" evidence="10">
    <location>
        <begin position="7"/>
        <end position="24"/>
    </location>
</feature>
<evidence type="ECO:0000313" key="13">
    <source>
        <dbReference type="Proteomes" id="UP000015104"/>
    </source>
</evidence>
<dbReference type="GO" id="GO:0000978">
    <property type="term" value="F:RNA polymerase II cis-regulatory region sequence-specific DNA binding"/>
    <property type="evidence" value="ECO:0007669"/>
    <property type="project" value="TreeGrafter"/>
</dbReference>
<dbReference type="EMBL" id="CAEY01001956">
    <property type="status" value="NOT_ANNOTATED_CDS"/>
    <property type="molecule type" value="Genomic_DNA"/>
</dbReference>
<feature type="domain" description="C2H2-type" evidence="11">
    <location>
        <begin position="90"/>
        <end position="117"/>
    </location>
</feature>
<evidence type="ECO:0000256" key="7">
    <source>
        <dbReference type="ARBA" id="ARBA00023163"/>
    </source>
</evidence>
<feature type="compositionally biased region" description="Acidic residues" evidence="10">
    <location>
        <begin position="450"/>
        <end position="472"/>
    </location>
</feature>
<keyword evidence="13" id="KW-1185">Reference proteome</keyword>
<feature type="region of interest" description="Disordered" evidence="10">
    <location>
        <begin position="436"/>
        <end position="472"/>
    </location>
</feature>
<feature type="domain" description="C2H2-type" evidence="11">
    <location>
        <begin position="62"/>
        <end position="89"/>
    </location>
</feature>
<dbReference type="InterPro" id="IPR013087">
    <property type="entry name" value="Znf_C2H2_type"/>
</dbReference>
<evidence type="ECO:0000256" key="9">
    <source>
        <dbReference type="PROSITE-ProRule" id="PRU00042"/>
    </source>
</evidence>
<reference evidence="13" key="1">
    <citation type="submission" date="2011-08" db="EMBL/GenBank/DDBJ databases">
        <authorList>
            <person name="Rombauts S."/>
        </authorList>
    </citation>
    <scope>NUCLEOTIDE SEQUENCE</scope>
    <source>
        <strain evidence="13">London</strain>
    </source>
</reference>
<evidence type="ECO:0000256" key="8">
    <source>
        <dbReference type="ARBA" id="ARBA00023242"/>
    </source>
</evidence>
<dbReference type="PANTHER" id="PTHR45993">
    <property type="entry name" value="B-CELL LYMPHOMA/LEUKEMIA 11"/>
    <property type="match status" value="1"/>
</dbReference>
<dbReference type="FunFam" id="3.30.160.60:FF:002343">
    <property type="entry name" value="Zinc finger protein 33A"/>
    <property type="match status" value="1"/>
</dbReference>
<keyword evidence="7" id="KW-0804">Transcription</keyword>
<dbReference type="SMART" id="SM00355">
    <property type="entry name" value="ZnF_C2H2"/>
    <property type="match status" value="4"/>
</dbReference>
<evidence type="ECO:0000256" key="10">
    <source>
        <dbReference type="SAM" id="MobiDB-lite"/>
    </source>
</evidence>
<feature type="region of interest" description="Disordered" evidence="10">
    <location>
        <begin position="1"/>
        <end position="24"/>
    </location>
</feature>
<evidence type="ECO:0000313" key="12">
    <source>
        <dbReference type="EnsemblMetazoa" id="tetur08g05600.1"/>
    </source>
</evidence>
<dbReference type="GO" id="GO:0008270">
    <property type="term" value="F:zinc ion binding"/>
    <property type="evidence" value="ECO:0007669"/>
    <property type="project" value="UniProtKB-KW"/>
</dbReference>
<name>T1KBX3_TETUR</name>
<dbReference type="GO" id="GO:0006357">
    <property type="term" value="P:regulation of transcription by RNA polymerase II"/>
    <property type="evidence" value="ECO:0007669"/>
    <property type="project" value="TreeGrafter"/>
</dbReference>
<feature type="compositionally biased region" description="Low complexity" evidence="10">
    <location>
        <begin position="532"/>
        <end position="550"/>
    </location>
</feature>
<dbReference type="HOGENOM" id="CLU_017598_0_0_1"/>
<feature type="domain" description="C2H2-type" evidence="11">
    <location>
        <begin position="118"/>
        <end position="145"/>
    </location>
</feature>
<sequence length="572" mass="64313">MPFSTKSSSADSGVNSSSSTNNSLILESNRDKPFQCTICNKSFGYKHVLQNHERTHTGEKPFQCRECQKKFTRDHHLKTHMRLHTGEKPYQCEHCNKLFVQVANLRRHLRTHTGERPYACDACESKFSDSNQLKAHKLIHKGEKPYTCEKCLGKFRRRHHLNHHKCPKDEANLGKPRRGRRPKAYDHGSIGVSSPSPSTVHHSVNLNAANTSIFNPVISPMSTSTVSSIQNINLTNLNNDKSNLNINRPGSVHSVSGSLTEDELTLRFAARSPATSTVSSSQVSSISSTNTSSLIFPHLFSGPSGHLSLLSSNNFFPPAAHSSQRLSSAEIISQLEHQQRVKDLNRNQTQQQQNDVSSKSRRKPTHPLKIMSKGDEDYYNYGNNSMQTQPLNMSRSPSTFPMNLSGQISQSNHIISYKNFQLSKQILDNEGDVLDLSSRSRSEVESELEKSDDEEDDVRGIDDPDDDTDRELIQDEDDNEDEYDSDSHHHRSCLEFHLSSTRDSHKTSGQPNLPHNHAQHHRQCRLPLDIVTPPSDSASSSTHPSLTASSNLTPYLKSNEDFNANNYSRFIN</sequence>
<keyword evidence="6" id="KW-0805">Transcription regulation</keyword>
<dbReference type="InterPro" id="IPR051497">
    <property type="entry name" value="Dev/Hematopoietic_TF"/>
</dbReference>
<evidence type="ECO:0000256" key="2">
    <source>
        <dbReference type="ARBA" id="ARBA00022723"/>
    </source>
</evidence>
<evidence type="ECO:0000256" key="5">
    <source>
        <dbReference type="ARBA" id="ARBA00022833"/>
    </source>
</evidence>
<dbReference type="PANTHER" id="PTHR45993:SF10">
    <property type="entry name" value="ZINC FINGER PROTEIN 208 ISOFORM X1-RELATED"/>
    <property type="match status" value="1"/>
</dbReference>
<dbReference type="EnsemblMetazoa" id="tetur08g05600.1">
    <property type="protein sequence ID" value="tetur08g05600.1"/>
    <property type="gene ID" value="tetur08g05600"/>
</dbReference>
<dbReference type="InterPro" id="IPR036236">
    <property type="entry name" value="Znf_C2H2_sf"/>
</dbReference>
<comment type="subcellular location">
    <subcellularLocation>
        <location evidence="1">Nucleus</location>
    </subcellularLocation>
</comment>
<keyword evidence="4 9" id="KW-0863">Zinc-finger</keyword>
<dbReference type="GO" id="GO:0005634">
    <property type="term" value="C:nucleus"/>
    <property type="evidence" value="ECO:0007669"/>
    <property type="project" value="UniProtKB-SubCell"/>
</dbReference>
<keyword evidence="5" id="KW-0862">Zinc</keyword>
<dbReference type="eggNOG" id="KOG1721">
    <property type="taxonomic scope" value="Eukaryota"/>
</dbReference>
<feature type="region of interest" description="Disordered" evidence="10">
    <location>
        <begin position="166"/>
        <end position="199"/>
    </location>
</feature>
<feature type="domain" description="C2H2-type" evidence="11">
    <location>
        <begin position="34"/>
        <end position="61"/>
    </location>
</feature>
<dbReference type="GO" id="GO:0003700">
    <property type="term" value="F:DNA-binding transcription factor activity"/>
    <property type="evidence" value="ECO:0007669"/>
    <property type="project" value="TreeGrafter"/>
</dbReference>
<keyword evidence="2" id="KW-0479">Metal-binding</keyword>
<dbReference type="Proteomes" id="UP000015104">
    <property type="component" value="Unassembled WGS sequence"/>
</dbReference>
<feature type="compositionally biased region" description="Basic and acidic residues" evidence="10">
    <location>
        <begin position="438"/>
        <end position="449"/>
    </location>
</feature>
<dbReference type="PROSITE" id="PS50157">
    <property type="entry name" value="ZINC_FINGER_C2H2_2"/>
    <property type="match status" value="4"/>
</dbReference>
<dbReference type="Gene3D" id="3.30.160.60">
    <property type="entry name" value="Classic Zinc Finger"/>
    <property type="match status" value="5"/>
</dbReference>
<dbReference type="FunFam" id="3.30.160.60:FF:002373">
    <property type="entry name" value="Protein krueppel"/>
    <property type="match status" value="1"/>
</dbReference>
<feature type="compositionally biased region" description="Polar residues" evidence="10">
    <location>
        <begin position="381"/>
        <end position="405"/>
    </location>
</feature>
<evidence type="ECO:0000256" key="3">
    <source>
        <dbReference type="ARBA" id="ARBA00022737"/>
    </source>
</evidence>
<keyword evidence="8" id="KW-0539">Nucleus</keyword>
<dbReference type="FunFam" id="3.30.160.60:FF:000912">
    <property type="entry name" value="Zinc finger protein 660"/>
    <property type="match status" value="2"/>
</dbReference>
<feature type="region of interest" description="Disordered" evidence="10">
    <location>
        <begin position="342"/>
        <end position="405"/>
    </location>
</feature>
<evidence type="ECO:0000256" key="1">
    <source>
        <dbReference type="ARBA" id="ARBA00004123"/>
    </source>
</evidence>
<evidence type="ECO:0000256" key="4">
    <source>
        <dbReference type="ARBA" id="ARBA00022771"/>
    </source>
</evidence>
<reference evidence="12" key="2">
    <citation type="submission" date="2015-06" db="UniProtKB">
        <authorList>
            <consortium name="EnsemblMetazoa"/>
        </authorList>
    </citation>
    <scope>IDENTIFICATION</scope>
</reference>
<organism evidence="12 13">
    <name type="scientific">Tetranychus urticae</name>
    <name type="common">Two-spotted spider mite</name>
    <dbReference type="NCBI Taxonomy" id="32264"/>
    <lineage>
        <taxon>Eukaryota</taxon>
        <taxon>Metazoa</taxon>
        <taxon>Ecdysozoa</taxon>
        <taxon>Arthropoda</taxon>
        <taxon>Chelicerata</taxon>
        <taxon>Arachnida</taxon>
        <taxon>Acari</taxon>
        <taxon>Acariformes</taxon>
        <taxon>Trombidiformes</taxon>
        <taxon>Prostigmata</taxon>
        <taxon>Eleutherengona</taxon>
        <taxon>Raphignathae</taxon>
        <taxon>Tetranychoidea</taxon>
        <taxon>Tetranychidae</taxon>
        <taxon>Tetranychus</taxon>
    </lineage>
</organism>
<keyword evidence="3" id="KW-0677">Repeat</keyword>